<accession>A0AAV2I6J2</accession>
<dbReference type="InterPro" id="IPR032675">
    <property type="entry name" value="LRR_dom_sf"/>
</dbReference>
<evidence type="ECO:0000313" key="1">
    <source>
        <dbReference type="EMBL" id="CAL1542304.1"/>
    </source>
</evidence>
<dbReference type="Proteomes" id="UP001497497">
    <property type="component" value="Unassembled WGS sequence"/>
</dbReference>
<dbReference type="PROSITE" id="PS51450">
    <property type="entry name" value="LRR"/>
    <property type="match status" value="1"/>
</dbReference>
<dbReference type="InterPro" id="IPR001611">
    <property type="entry name" value="Leu-rich_rpt"/>
</dbReference>
<dbReference type="SUPFAM" id="SSF52047">
    <property type="entry name" value="RNI-like"/>
    <property type="match status" value="1"/>
</dbReference>
<reference evidence="1 2" key="1">
    <citation type="submission" date="2024-04" db="EMBL/GenBank/DDBJ databases">
        <authorList>
            <consortium name="Genoscope - CEA"/>
            <person name="William W."/>
        </authorList>
    </citation>
    <scope>NUCLEOTIDE SEQUENCE [LARGE SCALE GENOMIC DNA]</scope>
</reference>
<name>A0AAV2I6J2_LYMST</name>
<dbReference type="EMBL" id="CAXITT010000479">
    <property type="protein sequence ID" value="CAL1542304.1"/>
    <property type="molecule type" value="Genomic_DNA"/>
</dbReference>
<gene>
    <name evidence="1" type="ORF">GSLYS_00015898001</name>
</gene>
<dbReference type="Gene3D" id="3.80.10.10">
    <property type="entry name" value="Ribonuclease Inhibitor"/>
    <property type="match status" value="1"/>
</dbReference>
<proteinExistence type="predicted"/>
<evidence type="ECO:0000313" key="2">
    <source>
        <dbReference type="Proteomes" id="UP001497497"/>
    </source>
</evidence>
<sequence>MDDAVLFGTLNSSSQFDSDSGMQKADFKFTNLVDKNLYVPVLDHHLQSWLSIRELHLGVPNLHPRLLQGICSLLQRPQFKSFTLSSADFRHQVLDDILTTVARHRENNPLDKLMFVSLQEKVDNMEDHLVTDHLSGKNDEEMEMFVKQFESTRIAETAEFQGTRLLELYLCSLGVKSECILLGYVLKDAALTSLCYSNSVSRLFVQLHLKYLTLKERRLSTLILEEWQILSTTSCQVLSNFLTSVSSSLQNLSLKGCLNLSDTNRFTGILESISNCKNLRSLDLSENHLGENSLQYLTKILANTQVRELALRKNGLSLSTVLMLLKDIADPRNHSLDTLDLRRNKFWEAQRLQYSDLIKNATRYLLVDHGPSSADDT</sequence>
<dbReference type="AlphaFoldDB" id="A0AAV2I6J2"/>
<keyword evidence="2" id="KW-1185">Reference proteome</keyword>
<organism evidence="1 2">
    <name type="scientific">Lymnaea stagnalis</name>
    <name type="common">Great pond snail</name>
    <name type="synonym">Helix stagnalis</name>
    <dbReference type="NCBI Taxonomy" id="6523"/>
    <lineage>
        <taxon>Eukaryota</taxon>
        <taxon>Metazoa</taxon>
        <taxon>Spiralia</taxon>
        <taxon>Lophotrochozoa</taxon>
        <taxon>Mollusca</taxon>
        <taxon>Gastropoda</taxon>
        <taxon>Heterobranchia</taxon>
        <taxon>Euthyneura</taxon>
        <taxon>Panpulmonata</taxon>
        <taxon>Hygrophila</taxon>
        <taxon>Lymnaeoidea</taxon>
        <taxon>Lymnaeidae</taxon>
        <taxon>Lymnaea</taxon>
    </lineage>
</organism>
<comment type="caution">
    <text evidence="1">The sequence shown here is derived from an EMBL/GenBank/DDBJ whole genome shotgun (WGS) entry which is preliminary data.</text>
</comment>
<protein>
    <submittedName>
        <fullName evidence="1">Uncharacterized protein</fullName>
    </submittedName>
</protein>